<dbReference type="InterPro" id="IPR010982">
    <property type="entry name" value="Lambda_DNA-bd_dom_sf"/>
</dbReference>
<organism evidence="1 2">
    <name type="scientific">Capsulimonas corticalis</name>
    <dbReference type="NCBI Taxonomy" id="2219043"/>
    <lineage>
        <taxon>Bacteria</taxon>
        <taxon>Bacillati</taxon>
        <taxon>Armatimonadota</taxon>
        <taxon>Armatimonadia</taxon>
        <taxon>Capsulimonadales</taxon>
        <taxon>Capsulimonadaceae</taxon>
        <taxon>Capsulimonas</taxon>
    </lineage>
</organism>
<dbReference type="Proteomes" id="UP000287394">
    <property type="component" value="Chromosome"/>
</dbReference>
<gene>
    <name evidence="1" type="ORF">CCAX7_35580</name>
</gene>
<dbReference type="CDD" id="cd00093">
    <property type="entry name" value="HTH_XRE"/>
    <property type="match status" value="1"/>
</dbReference>
<keyword evidence="2" id="KW-1185">Reference proteome</keyword>
<proteinExistence type="predicted"/>
<evidence type="ECO:0000313" key="2">
    <source>
        <dbReference type="Proteomes" id="UP000287394"/>
    </source>
</evidence>
<name>A0A402D626_9BACT</name>
<accession>A0A402D626</accession>
<reference evidence="1 2" key="1">
    <citation type="journal article" date="2019" name="Int. J. Syst. Evol. Microbiol.">
        <title>Capsulimonas corticalis gen. nov., sp. nov., an aerobic capsulated bacterium, of a novel bacterial order, Capsulimonadales ord. nov., of the class Armatimonadia of the phylum Armatimonadetes.</title>
        <authorList>
            <person name="Li J."/>
            <person name="Kudo C."/>
            <person name="Tonouchi A."/>
        </authorList>
    </citation>
    <scope>NUCLEOTIDE SEQUENCE [LARGE SCALE GENOMIC DNA]</scope>
    <source>
        <strain evidence="1 2">AX-7</strain>
    </source>
</reference>
<dbReference type="PROSITE" id="PS50943">
    <property type="entry name" value="HTH_CROC1"/>
    <property type="match status" value="1"/>
</dbReference>
<dbReference type="Gene3D" id="1.10.260.40">
    <property type="entry name" value="lambda repressor-like DNA-binding domains"/>
    <property type="match status" value="1"/>
</dbReference>
<protein>
    <submittedName>
        <fullName evidence="1">Uncharacterized protein</fullName>
    </submittedName>
</protein>
<evidence type="ECO:0000313" key="1">
    <source>
        <dbReference type="EMBL" id="BDI31507.1"/>
    </source>
</evidence>
<dbReference type="EMBL" id="AP025739">
    <property type="protein sequence ID" value="BDI31507.1"/>
    <property type="molecule type" value="Genomic_DNA"/>
</dbReference>
<sequence>MPRGGPRLRTQDGKLNQVGLRIHERRTVLAMTQDEFCARIASATEAQWVPAWQDISRIENGSRLVSDLEILALAKALECRPGWLLTGDAA</sequence>
<dbReference type="AlphaFoldDB" id="A0A402D626"/>
<dbReference type="GO" id="GO:0003677">
    <property type="term" value="F:DNA binding"/>
    <property type="evidence" value="ECO:0007669"/>
    <property type="project" value="InterPro"/>
</dbReference>
<dbReference type="KEGG" id="ccot:CCAX7_35580"/>
<dbReference type="SUPFAM" id="SSF47413">
    <property type="entry name" value="lambda repressor-like DNA-binding domains"/>
    <property type="match status" value="1"/>
</dbReference>
<dbReference type="InterPro" id="IPR001387">
    <property type="entry name" value="Cro/C1-type_HTH"/>
</dbReference>